<keyword evidence="3" id="KW-1185">Reference proteome</keyword>
<comment type="caution">
    <text evidence="2">The sequence shown here is derived from an EMBL/GenBank/DDBJ whole genome shotgun (WGS) entry which is preliminary data.</text>
</comment>
<reference evidence="2 3" key="1">
    <citation type="submission" date="2020-09" db="EMBL/GenBank/DDBJ databases">
        <title>De no assembly of potato wild relative species, Solanum commersonii.</title>
        <authorList>
            <person name="Cho K."/>
        </authorList>
    </citation>
    <scope>NUCLEOTIDE SEQUENCE [LARGE SCALE GENOMIC DNA]</scope>
    <source>
        <strain evidence="2">LZ3.2</strain>
        <tissue evidence="2">Leaf</tissue>
    </source>
</reference>
<evidence type="ECO:0000256" key="1">
    <source>
        <dbReference type="SAM" id="MobiDB-lite"/>
    </source>
</evidence>
<feature type="region of interest" description="Disordered" evidence="1">
    <location>
        <begin position="55"/>
        <end position="75"/>
    </location>
</feature>
<evidence type="ECO:0000313" key="3">
    <source>
        <dbReference type="Proteomes" id="UP000824120"/>
    </source>
</evidence>
<name>A0A9J5WZJ2_SOLCO</name>
<dbReference type="EMBL" id="JACXVP010000010">
    <property type="protein sequence ID" value="KAG5581178.1"/>
    <property type="molecule type" value="Genomic_DNA"/>
</dbReference>
<evidence type="ECO:0000313" key="2">
    <source>
        <dbReference type="EMBL" id="KAG5581178.1"/>
    </source>
</evidence>
<dbReference type="AlphaFoldDB" id="A0A9J5WZJ2"/>
<sequence>MVIDGCFNSVRHSDVRLGDDQLGGNPVTWPKVADFQDCIEGLARYQLQFPQLANEEETTHQTTNHHNPSNEFYVT</sequence>
<organism evidence="2 3">
    <name type="scientific">Solanum commersonii</name>
    <name type="common">Commerson's wild potato</name>
    <name type="synonym">Commerson's nightshade</name>
    <dbReference type="NCBI Taxonomy" id="4109"/>
    <lineage>
        <taxon>Eukaryota</taxon>
        <taxon>Viridiplantae</taxon>
        <taxon>Streptophyta</taxon>
        <taxon>Embryophyta</taxon>
        <taxon>Tracheophyta</taxon>
        <taxon>Spermatophyta</taxon>
        <taxon>Magnoliopsida</taxon>
        <taxon>eudicotyledons</taxon>
        <taxon>Gunneridae</taxon>
        <taxon>Pentapetalae</taxon>
        <taxon>asterids</taxon>
        <taxon>lamiids</taxon>
        <taxon>Solanales</taxon>
        <taxon>Solanaceae</taxon>
        <taxon>Solanoideae</taxon>
        <taxon>Solaneae</taxon>
        <taxon>Solanum</taxon>
    </lineage>
</organism>
<gene>
    <name evidence="2" type="ORF">H5410_051805</name>
</gene>
<protein>
    <submittedName>
        <fullName evidence="2">Uncharacterized protein</fullName>
    </submittedName>
</protein>
<accession>A0A9J5WZJ2</accession>
<proteinExistence type="predicted"/>
<dbReference type="Proteomes" id="UP000824120">
    <property type="component" value="Chromosome 10"/>
</dbReference>